<feature type="coiled-coil region" evidence="14">
    <location>
        <begin position="996"/>
        <end position="1023"/>
    </location>
</feature>
<name>A0A8T0APQ4_SILME</name>
<keyword evidence="7" id="KW-0342">GTP-binding</keyword>
<dbReference type="SUPFAM" id="SSF55073">
    <property type="entry name" value="Nucleotide cyclase"/>
    <property type="match status" value="1"/>
</dbReference>
<keyword evidence="4" id="KW-0732">Signal</keyword>
<comment type="caution">
    <text evidence="18">The sequence shown here is derived from an EMBL/GenBank/DDBJ whole genome shotgun (WGS) entry which is preliminary data.</text>
</comment>
<evidence type="ECO:0000259" key="17">
    <source>
        <dbReference type="PROSITE" id="PS50125"/>
    </source>
</evidence>
<evidence type="ECO:0000256" key="10">
    <source>
        <dbReference type="ARBA" id="ARBA00023180"/>
    </source>
</evidence>
<evidence type="ECO:0000256" key="15">
    <source>
        <dbReference type="SAM" id="MobiDB-lite"/>
    </source>
</evidence>
<dbReference type="Pfam" id="PF00211">
    <property type="entry name" value="Guanylate_cyc"/>
    <property type="match status" value="1"/>
</dbReference>
<dbReference type="GO" id="GO:0016020">
    <property type="term" value="C:membrane"/>
    <property type="evidence" value="ECO:0007669"/>
    <property type="project" value="UniProtKB-SubCell"/>
</dbReference>
<evidence type="ECO:0000256" key="5">
    <source>
        <dbReference type="ARBA" id="ARBA00022741"/>
    </source>
</evidence>
<dbReference type="Proteomes" id="UP000606274">
    <property type="component" value="Unassembled WGS sequence"/>
</dbReference>
<dbReference type="EMBL" id="JABFDY010000017">
    <property type="protein sequence ID" value="KAF7695041.1"/>
    <property type="molecule type" value="Genomic_DNA"/>
</dbReference>
<evidence type="ECO:0000313" key="19">
    <source>
        <dbReference type="Proteomes" id="UP000606274"/>
    </source>
</evidence>
<dbReference type="GO" id="GO:0035556">
    <property type="term" value="P:intracellular signal transduction"/>
    <property type="evidence" value="ECO:0007669"/>
    <property type="project" value="InterPro"/>
</dbReference>
<dbReference type="PROSITE" id="PS00452">
    <property type="entry name" value="GUANYLATE_CYCLASE_1"/>
    <property type="match status" value="1"/>
</dbReference>
<evidence type="ECO:0000256" key="14">
    <source>
        <dbReference type="SAM" id="Coils"/>
    </source>
</evidence>
<evidence type="ECO:0000256" key="16">
    <source>
        <dbReference type="SAM" id="Phobius"/>
    </source>
</evidence>
<protein>
    <recommendedName>
        <fullName evidence="2">guanylate cyclase</fullName>
        <ecNumber evidence="2">4.6.1.2</ecNumber>
    </recommendedName>
</protein>
<dbReference type="InterPro" id="IPR018297">
    <property type="entry name" value="A/G_cyclase_CS"/>
</dbReference>
<keyword evidence="8 16" id="KW-0472">Membrane</keyword>
<proteinExistence type="inferred from homology"/>
<dbReference type="EC" id="4.6.1.2" evidence="2"/>
<feature type="domain" description="Guanylate cyclase" evidence="17">
    <location>
        <begin position="1048"/>
        <end position="1178"/>
    </location>
</feature>
<keyword evidence="3 16" id="KW-0812">Transmembrane</keyword>
<evidence type="ECO:0000313" key="18">
    <source>
        <dbReference type="EMBL" id="KAF7695041.1"/>
    </source>
</evidence>
<keyword evidence="19" id="KW-1185">Reference proteome</keyword>
<feature type="transmembrane region" description="Helical" evidence="16">
    <location>
        <begin position="699"/>
        <end position="718"/>
    </location>
</feature>
<organism evidence="18 19">
    <name type="scientific">Silurus meridionalis</name>
    <name type="common">Southern catfish</name>
    <name type="synonym">Silurus soldatovi meridionalis</name>
    <dbReference type="NCBI Taxonomy" id="175797"/>
    <lineage>
        <taxon>Eukaryota</taxon>
        <taxon>Metazoa</taxon>
        <taxon>Chordata</taxon>
        <taxon>Craniata</taxon>
        <taxon>Vertebrata</taxon>
        <taxon>Euteleostomi</taxon>
        <taxon>Actinopterygii</taxon>
        <taxon>Neopterygii</taxon>
        <taxon>Teleostei</taxon>
        <taxon>Ostariophysi</taxon>
        <taxon>Siluriformes</taxon>
        <taxon>Siluridae</taxon>
        <taxon>Silurus</taxon>
    </lineage>
</organism>
<dbReference type="GO" id="GO:0004383">
    <property type="term" value="F:guanylate cyclase activity"/>
    <property type="evidence" value="ECO:0007669"/>
    <property type="project" value="UniProtKB-EC"/>
</dbReference>
<feature type="transmembrane region" description="Helical" evidence="16">
    <location>
        <begin position="42"/>
        <end position="60"/>
    </location>
</feature>
<evidence type="ECO:0000256" key="7">
    <source>
        <dbReference type="ARBA" id="ARBA00023134"/>
    </source>
</evidence>
<evidence type="ECO:0000256" key="8">
    <source>
        <dbReference type="ARBA" id="ARBA00023136"/>
    </source>
</evidence>
<feature type="region of interest" description="Disordered" evidence="15">
    <location>
        <begin position="1305"/>
        <end position="1338"/>
    </location>
</feature>
<accession>A0A8T0APQ4</accession>
<evidence type="ECO:0000256" key="1">
    <source>
        <dbReference type="ARBA" id="ARBA00004479"/>
    </source>
</evidence>
<reference evidence="18" key="1">
    <citation type="submission" date="2020-08" db="EMBL/GenBank/DDBJ databases">
        <title>Chromosome-level assembly of Southern catfish (Silurus meridionalis) provides insights into visual adaptation to the nocturnal and benthic lifestyles.</title>
        <authorList>
            <person name="Zhang Y."/>
            <person name="Wang D."/>
            <person name="Peng Z."/>
        </authorList>
    </citation>
    <scope>NUCLEOTIDE SEQUENCE</scope>
    <source>
        <strain evidence="18">SWU-2019-XX</strain>
        <tissue evidence="18">Muscle</tissue>
    </source>
</reference>
<evidence type="ECO:0000256" key="3">
    <source>
        <dbReference type="ARBA" id="ARBA00022692"/>
    </source>
</evidence>
<dbReference type="Gene3D" id="3.30.70.1230">
    <property type="entry name" value="Nucleotide cyclase"/>
    <property type="match status" value="1"/>
</dbReference>
<dbReference type="Pfam" id="PF10222">
    <property type="entry name" value="DUF2152"/>
    <property type="match status" value="1"/>
</dbReference>
<keyword evidence="11 13" id="KW-0456">Lyase</keyword>
<dbReference type="PANTHER" id="PTHR31386">
    <property type="entry name" value="UNCHARACTERIZED PROTEIN KIAA2013"/>
    <property type="match status" value="1"/>
</dbReference>
<keyword evidence="5" id="KW-0547">Nucleotide-binding</keyword>
<keyword evidence="12" id="KW-0141">cGMP biosynthesis</keyword>
<gene>
    <name evidence="18" type="ORF">HF521_006764</name>
</gene>
<keyword evidence="9" id="KW-0675">Receptor</keyword>
<dbReference type="PROSITE" id="PS50125">
    <property type="entry name" value="GUANYLATE_CYCLASE_2"/>
    <property type="match status" value="1"/>
</dbReference>
<keyword evidence="14" id="KW-0175">Coiled coil</keyword>
<evidence type="ECO:0000256" key="6">
    <source>
        <dbReference type="ARBA" id="ARBA00022989"/>
    </source>
</evidence>
<evidence type="ECO:0000256" key="9">
    <source>
        <dbReference type="ARBA" id="ARBA00023170"/>
    </source>
</evidence>
<evidence type="ECO:0000256" key="13">
    <source>
        <dbReference type="RuleBase" id="RU000405"/>
    </source>
</evidence>
<dbReference type="CDD" id="cd07302">
    <property type="entry name" value="CHD"/>
    <property type="match status" value="1"/>
</dbReference>
<dbReference type="FunFam" id="3.30.70.1230:FF:000004">
    <property type="entry name" value="Guanylate cyclase"/>
    <property type="match status" value="1"/>
</dbReference>
<comment type="subcellular location">
    <subcellularLocation>
        <location evidence="1">Membrane</location>
        <topology evidence="1">Single-pass type I membrane protein</topology>
    </subcellularLocation>
</comment>
<evidence type="ECO:0000256" key="2">
    <source>
        <dbReference type="ARBA" id="ARBA00012202"/>
    </source>
</evidence>
<evidence type="ECO:0000256" key="4">
    <source>
        <dbReference type="ARBA" id="ARBA00022729"/>
    </source>
</evidence>
<keyword evidence="6 16" id="KW-1133">Transmembrane helix</keyword>
<dbReference type="GO" id="GO:0005525">
    <property type="term" value="F:GTP binding"/>
    <property type="evidence" value="ECO:0007669"/>
    <property type="project" value="UniProtKB-KW"/>
</dbReference>
<dbReference type="InterPro" id="IPR029787">
    <property type="entry name" value="Nucleotide_cyclase"/>
</dbReference>
<feature type="transmembrane region" description="Helical" evidence="16">
    <location>
        <begin position="589"/>
        <end position="611"/>
    </location>
</feature>
<dbReference type="InterPro" id="IPR018795">
    <property type="entry name" value="K2013-like"/>
</dbReference>
<comment type="similarity">
    <text evidence="13">Belongs to the adenylyl cyclase class-4/guanylyl cyclase family.</text>
</comment>
<dbReference type="SMART" id="SM00044">
    <property type="entry name" value="CYCc"/>
    <property type="match status" value="1"/>
</dbReference>
<evidence type="ECO:0000256" key="12">
    <source>
        <dbReference type="ARBA" id="ARBA00023293"/>
    </source>
</evidence>
<evidence type="ECO:0000256" key="11">
    <source>
        <dbReference type="ARBA" id="ARBA00023239"/>
    </source>
</evidence>
<dbReference type="Gene3D" id="6.10.250.780">
    <property type="match status" value="1"/>
</dbReference>
<dbReference type="InterPro" id="IPR001054">
    <property type="entry name" value="A/G_cyclase"/>
</dbReference>
<keyword evidence="10" id="KW-0325">Glycoprotein</keyword>
<dbReference type="PANTHER" id="PTHR31386:SF2">
    <property type="entry name" value="SIMILAR TO RIKEN CDNA 2510039O18"/>
    <property type="match status" value="1"/>
</dbReference>
<sequence>MQLIHNQYQLMCDYSKDLRSKIETMWLQQRLKGLPGLLSSSWARRVLIVLLLFLIFYWYASSDRIFKFPGFFREAGGAAGVCLQTDINRWKSQVERGEGIMSTPQMRSTVPFVTGNGHILVDVDSNKLWVTPSSQPGSAPVHLTEYSPIVRWQVSGKRSEAQAKMLWYRKGSVLSSWCILLDSSQSSRDCVIIREEHIAHRSRPNVYIQRVHINNPTDKAITVEASVESLSLRGVAEKVEDEELMVSTGKVLKENKETVLIAVGTKRLSTRFQVPAKSDRTENIVSVIHTSEPVGSSMTDEVFSKLRDDVKRELVELLRAKPEDLVQEHQQAWADLFISGIEIRKITDAHTPSSFTVNTTLYYILSSSMAPLLESSLSPEELEKLESSLNYADHCFSGHATMHAENLWPESVSSAASLLQLVNLWTLTLQKRACKALVSAGAHGMMQAVTLSFGGLQFTENHLQFQAEPSVLHNSYSLRGLRYHRDRISLSVVADSEGRPSLHVSVKPQDEEKPVKLYACEAGCINEPVELTSEPRGHVFPVLVTQPLTPLLYISTDLQHLQDLRHTLHVKAILAHDEHMAKQDPGLPFLFWFSVASLVALFHLFLFKLIYNEYCGPGAKPLFRSKEKCLMSPLESMKKECLASSTLSSTSLKGTLTKIHSRKHEARQKLLAHSAEEPEEDCNTCSCSCSSCSRTVRRILIACIISFLALSCSVAMDFSSFLDHWQKTENCLTELSSCRIQATLQIINDLQMMRNSSRESKHKNRENFSSPELPEMLTIWHTCTAVEMDGLGKPCGTELAEFCERLHSGFFKFVSVWENDPACSNGTWIFTSAIEKILNLSGIEEADIGLLRHSADWTGMITLRFLVTFQELNHQWILNEGGPDIQYKWLQTITTLIVLQDISEHFQICWMENVDQELNLKDFSLSHPGSSLEGAHIFLLALRNIQNCFLTRTMSDLKLKSRDVSSSMSLKISLLTIACLIYPIVLLSFKQMTGWIQDYAQTLKEKTEDLKKQRQLAENLLHQMLPKSVAKQLSKNRHVEAESYESVTIFFSDIVGFTAISASCTPLQVVEMLNNLYMCFDTRIDSYDVYKVETIGDAYMVVSGLPERNGEKHADEIAKMSLDLVAAVRQVLIPHMPNKRLQLRAGIHTGPCVAGIVGYKMPRYCLFGDTVNTASRMESTSLPQKIHASSATYLALMKDNAYELQLRGEIEVKGKGKMNTYWLIGHKNYSVQNDSLVCHWNPNLSRKKKTPVGSNVSVANSVITVQSVSERTTPVSQPEALYIPETSEVTMCVSAQVENTVAGSGTLGSMMGDPQDEENTNNKQMHRETSLPGLVPHC</sequence>